<evidence type="ECO:0000256" key="4">
    <source>
        <dbReference type="ARBA" id="ARBA00022777"/>
    </source>
</evidence>
<evidence type="ECO:0000256" key="5">
    <source>
        <dbReference type="ARBA" id="ARBA00022840"/>
    </source>
</evidence>
<dbReference type="HAMAP" id="MF_00542">
    <property type="entry name" value="Butyrate_kinase"/>
    <property type="match status" value="1"/>
</dbReference>
<dbReference type="GO" id="GO:0006083">
    <property type="term" value="P:acetate metabolic process"/>
    <property type="evidence" value="ECO:0007669"/>
    <property type="project" value="TreeGrafter"/>
</dbReference>
<evidence type="ECO:0000256" key="6">
    <source>
        <dbReference type="HAMAP-Rule" id="MF_00542"/>
    </source>
</evidence>
<dbReference type="PIRSF" id="PIRSF036458">
    <property type="entry name" value="Butyrate_kin"/>
    <property type="match status" value="1"/>
</dbReference>
<comment type="similarity">
    <text evidence="6 7">Belongs to the acetokinase family.</text>
</comment>
<evidence type="ECO:0000313" key="8">
    <source>
        <dbReference type="EMBL" id="OEH84022.1"/>
    </source>
</evidence>
<dbReference type="OrthoDB" id="9771859at2"/>
<dbReference type="AlphaFoldDB" id="A0A1E5L1K2"/>
<dbReference type="EC" id="2.7.2.7" evidence="6"/>
<dbReference type="NCBIfam" id="TIGR02707">
    <property type="entry name" value="butyr_kinase"/>
    <property type="match status" value="1"/>
</dbReference>
<dbReference type="GO" id="GO:0005524">
    <property type="term" value="F:ATP binding"/>
    <property type="evidence" value="ECO:0007669"/>
    <property type="project" value="UniProtKB-KW"/>
</dbReference>
<dbReference type="SUPFAM" id="SSF53067">
    <property type="entry name" value="Actin-like ATPase domain"/>
    <property type="match status" value="2"/>
</dbReference>
<protein>
    <recommendedName>
        <fullName evidence="6">Probable butyrate kinase</fullName>
        <shortName evidence="6">BK</shortName>
        <ecNumber evidence="6">2.7.2.7</ecNumber>
    </recommendedName>
    <alternativeName>
        <fullName evidence="6">Branched-chain carboxylic acid kinase</fullName>
    </alternativeName>
</protein>
<dbReference type="GO" id="GO:0008776">
    <property type="term" value="F:acetate kinase activity"/>
    <property type="evidence" value="ECO:0007669"/>
    <property type="project" value="TreeGrafter"/>
</dbReference>
<dbReference type="PRINTS" id="PR00471">
    <property type="entry name" value="ACETATEKNASE"/>
</dbReference>
<keyword evidence="3 6" id="KW-0547">Nucleotide-binding</keyword>
<organism evidence="8 9">
    <name type="scientific">Enterococcus rivorum</name>
    <dbReference type="NCBI Taxonomy" id="762845"/>
    <lineage>
        <taxon>Bacteria</taxon>
        <taxon>Bacillati</taxon>
        <taxon>Bacillota</taxon>
        <taxon>Bacilli</taxon>
        <taxon>Lactobacillales</taxon>
        <taxon>Enterococcaceae</taxon>
        <taxon>Enterococcus</taxon>
    </lineage>
</organism>
<dbReference type="InterPro" id="IPR011245">
    <property type="entry name" value="Butyrate_kin"/>
</dbReference>
<dbReference type="Gene3D" id="3.30.420.40">
    <property type="match status" value="2"/>
</dbReference>
<dbReference type="GO" id="GO:0047761">
    <property type="term" value="F:butyrate kinase activity"/>
    <property type="evidence" value="ECO:0007669"/>
    <property type="project" value="UniProtKB-UniRule"/>
</dbReference>
<evidence type="ECO:0000256" key="2">
    <source>
        <dbReference type="ARBA" id="ARBA00022679"/>
    </source>
</evidence>
<keyword evidence="2 6" id="KW-0808">Transferase</keyword>
<evidence type="ECO:0000256" key="3">
    <source>
        <dbReference type="ARBA" id="ARBA00022741"/>
    </source>
</evidence>
<name>A0A1E5L1K2_9ENTE</name>
<comment type="caution">
    <text evidence="8">The sequence shown here is derived from an EMBL/GenBank/DDBJ whole genome shotgun (WGS) entry which is preliminary data.</text>
</comment>
<dbReference type="InterPro" id="IPR043129">
    <property type="entry name" value="ATPase_NBD"/>
</dbReference>
<dbReference type="CDD" id="cd24011">
    <property type="entry name" value="ASKHA_NBD_BK"/>
    <property type="match status" value="1"/>
</dbReference>
<evidence type="ECO:0000256" key="7">
    <source>
        <dbReference type="RuleBase" id="RU003835"/>
    </source>
</evidence>
<dbReference type="InterPro" id="IPR000890">
    <property type="entry name" value="Aliphatic_acid_kin_short-chain"/>
</dbReference>
<dbReference type="Pfam" id="PF00871">
    <property type="entry name" value="Acetate_kinase"/>
    <property type="match status" value="1"/>
</dbReference>
<keyword evidence="5 6" id="KW-0067">ATP-binding</keyword>
<dbReference type="NCBIfam" id="NF002834">
    <property type="entry name" value="PRK03011.1-5"/>
    <property type="match status" value="1"/>
</dbReference>
<comment type="subcellular location">
    <subcellularLocation>
        <location evidence="6">Cytoplasm</location>
    </subcellularLocation>
</comment>
<comment type="catalytic activity">
    <reaction evidence="6">
        <text>butanoate + ATP = butanoyl phosphate + ADP</text>
        <dbReference type="Rhea" id="RHEA:13585"/>
        <dbReference type="ChEBI" id="CHEBI:17968"/>
        <dbReference type="ChEBI" id="CHEBI:30616"/>
        <dbReference type="ChEBI" id="CHEBI:58079"/>
        <dbReference type="ChEBI" id="CHEBI:456216"/>
        <dbReference type="EC" id="2.7.2.7"/>
    </reaction>
</comment>
<dbReference type="PANTHER" id="PTHR21060">
    <property type="entry name" value="ACETATE KINASE"/>
    <property type="match status" value="1"/>
</dbReference>
<keyword evidence="9" id="KW-1185">Reference proteome</keyword>
<dbReference type="RefSeq" id="WP_069697033.1">
    <property type="nucleotide sequence ID" value="NZ_JAGGMA010000003.1"/>
</dbReference>
<evidence type="ECO:0000256" key="1">
    <source>
        <dbReference type="ARBA" id="ARBA00022490"/>
    </source>
</evidence>
<dbReference type="PANTHER" id="PTHR21060:SF20">
    <property type="entry name" value="BUTYRATE KINASE 1-RELATED"/>
    <property type="match status" value="1"/>
</dbReference>
<keyword evidence="4 6" id="KW-0418">Kinase</keyword>
<dbReference type="Proteomes" id="UP000095256">
    <property type="component" value="Unassembled WGS sequence"/>
</dbReference>
<reference evidence="8 9" key="1">
    <citation type="submission" date="2016-09" db="EMBL/GenBank/DDBJ databases">
        <authorList>
            <person name="Capua I."/>
            <person name="De Benedictis P."/>
            <person name="Joannis T."/>
            <person name="Lombin L.H."/>
            <person name="Cattoli G."/>
        </authorList>
    </citation>
    <scope>NUCLEOTIDE SEQUENCE [LARGE SCALE GENOMIC DNA]</scope>
    <source>
        <strain evidence="8 9">LMG 25899</strain>
    </source>
</reference>
<sequence>MKILVINPGATSTKIGFSIDNQMIATKNYAHQLKELQQFNHINQQKFFRLKCVEEFITEQGISLDSLDAVVGRGGILPPVKAGAYEVNQAMMDYLLYETKVEHASNLGAILASEIKNKAGKETRAFIYDPVSVDEFQEVARISGLKGVPRRSLGHALNMRAVAMKVATEIGVTYQEATIIVAHLGGGNSVSIHHKGQMIDSYSDDEGPFSTERTGGLPIKEVIHLCYSHTEKEMMTLYKRAGGLLSYTGTNDARAVEDEIKKGNREFELVFQALAYQVSKAIGSLATVVDGKVNRIVLTGGLAHSSYLADFIENSTEFIAPLIVVAGEHEMVALSNGIYRVLTGQEKINQFQLV</sequence>
<keyword evidence="1 6" id="KW-0963">Cytoplasm</keyword>
<gene>
    <name evidence="6" type="primary">buk</name>
    <name evidence="8" type="ORF">BCR26_00705</name>
</gene>
<evidence type="ECO:0000313" key="9">
    <source>
        <dbReference type="Proteomes" id="UP000095256"/>
    </source>
</evidence>
<dbReference type="EMBL" id="MIEK01000001">
    <property type="protein sequence ID" value="OEH84022.1"/>
    <property type="molecule type" value="Genomic_DNA"/>
</dbReference>
<proteinExistence type="inferred from homology"/>
<dbReference type="STRING" id="762845.BCR26_00705"/>
<dbReference type="GO" id="GO:0005737">
    <property type="term" value="C:cytoplasm"/>
    <property type="evidence" value="ECO:0007669"/>
    <property type="project" value="UniProtKB-SubCell"/>
</dbReference>
<accession>A0A1E5L1K2</accession>